<evidence type="ECO:0000256" key="1">
    <source>
        <dbReference type="SAM" id="Phobius"/>
    </source>
</evidence>
<keyword evidence="1" id="KW-0472">Membrane</keyword>
<dbReference type="Proteomes" id="UP000000343">
    <property type="component" value="Chromosome"/>
</dbReference>
<keyword evidence="1" id="KW-1133">Transmembrane helix</keyword>
<dbReference type="PaxDb" id="1198114-AciX9_0631"/>
<keyword evidence="1" id="KW-0812">Transmembrane</keyword>
<proteinExistence type="predicted"/>
<organism evidence="3">
    <name type="scientific">Granulicella tundricola (strain ATCC BAA-1859 / DSM 23138 / MP5ACTX9)</name>
    <dbReference type="NCBI Taxonomy" id="1198114"/>
    <lineage>
        <taxon>Bacteria</taxon>
        <taxon>Pseudomonadati</taxon>
        <taxon>Acidobacteriota</taxon>
        <taxon>Terriglobia</taxon>
        <taxon>Terriglobales</taxon>
        <taxon>Acidobacteriaceae</taxon>
        <taxon>Granulicella</taxon>
    </lineage>
</organism>
<dbReference type="KEGG" id="acm:AciX9_0631"/>
<accession>E8WZA0</accession>
<gene>
    <name evidence="2" type="ordered locus">AciX9_0631</name>
</gene>
<name>E8WZA0_GRATM</name>
<dbReference type="EMBL" id="CP002480">
    <property type="protein sequence ID" value="ADW67702.1"/>
    <property type="molecule type" value="Genomic_DNA"/>
</dbReference>
<evidence type="ECO:0000313" key="3">
    <source>
        <dbReference type="Proteomes" id="UP000000343"/>
    </source>
</evidence>
<evidence type="ECO:0000313" key="2">
    <source>
        <dbReference type="EMBL" id="ADW67702.1"/>
    </source>
</evidence>
<dbReference type="AlphaFoldDB" id="E8WZA0"/>
<sequence length="73" mass="8168">MMGHSGCPKGEDDRPAAVVNTEHPAFITTGFIMIVIGFIIQFFAVPEPKSISDLRREIKNLKMREAATRDHEV</sequence>
<dbReference type="HOGENOM" id="CLU_2699537_0_0_0"/>
<reference evidence="3" key="1">
    <citation type="submission" date="2011-01" db="EMBL/GenBank/DDBJ databases">
        <title>Complete sequence of chromosome of Acidobacterium sp. MP5ACTX9.</title>
        <authorList>
            <consortium name="US DOE Joint Genome Institute"/>
            <person name="Lucas S."/>
            <person name="Copeland A."/>
            <person name="Lapidus A."/>
            <person name="Cheng J.-F."/>
            <person name="Goodwin L."/>
            <person name="Pitluck S."/>
            <person name="Teshima H."/>
            <person name="Detter J.C."/>
            <person name="Han C."/>
            <person name="Tapia R."/>
            <person name="Land M."/>
            <person name="Hauser L."/>
            <person name="Kyrpides N."/>
            <person name="Ivanova N."/>
            <person name="Ovchinnikova G."/>
            <person name="Pagani I."/>
            <person name="Rawat S.R."/>
            <person name="Mannisto M."/>
            <person name="Haggblom M.M."/>
            <person name="Woyke T."/>
        </authorList>
    </citation>
    <scope>NUCLEOTIDE SEQUENCE [LARGE SCALE GENOMIC DNA]</scope>
    <source>
        <strain evidence="3">MP5ACTX9</strain>
    </source>
</reference>
<feature type="transmembrane region" description="Helical" evidence="1">
    <location>
        <begin position="25"/>
        <end position="45"/>
    </location>
</feature>
<keyword evidence="3" id="KW-1185">Reference proteome</keyword>
<protein>
    <submittedName>
        <fullName evidence="2">Uncharacterized protein</fullName>
    </submittedName>
</protein>